<proteinExistence type="predicted"/>
<organism evidence="3 4">
    <name type="scientific">Dunaliella salina</name>
    <name type="common">Green alga</name>
    <name type="synonym">Protococcus salinus</name>
    <dbReference type="NCBI Taxonomy" id="3046"/>
    <lineage>
        <taxon>Eukaryota</taxon>
        <taxon>Viridiplantae</taxon>
        <taxon>Chlorophyta</taxon>
        <taxon>core chlorophytes</taxon>
        <taxon>Chlorophyceae</taxon>
        <taxon>CS clade</taxon>
        <taxon>Chlamydomonadales</taxon>
        <taxon>Dunaliellaceae</taxon>
        <taxon>Dunaliella</taxon>
    </lineage>
</organism>
<dbReference type="EMBL" id="MU069669">
    <property type="protein sequence ID" value="KAF5836238.1"/>
    <property type="molecule type" value="Genomic_DNA"/>
</dbReference>
<sequence>MWGPPPDMRGPPPGQQLITTQVEVDVAGARVLRPVTIAVPIGSQIVGAPGIPSGPPSRAHPPHPLQQPPPPRSSAPRAPYGPRGSTAPRGGYADEGLRGFGGGGSNKRPYGSDLRGEGRDAGGYGGRERDSGRDSSRGGDRESKRARPSGGGRQDRGGGREPQRGGGGQEKAPRPEPALPPHLAEPVSEEEVLRVRSLVVEQMQALLDNCKEKGETPAPEVHGFLLSRVKEMYLSRHKVELDHRRYGCSKMRDIVPLLFADLAKVECTPQKATVLMPHEGKNYKDVEAAAGGEGLKVGGA</sequence>
<evidence type="ECO:0000256" key="1">
    <source>
        <dbReference type="SAM" id="MobiDB-lite"/>
    </source>
</evidence>
<feature type="compositionally biased region" description="Basic and acidic residues" evidence="1">
    <location>
        <begin position="114"/>
        <end position="145"/>
    </location>
</feature>
<accession>A0ABQ7GNT0</accession>
<protein>
    <recommendedName>
        <fullName evidence="2">HTH OST-type domain-containing protein</fullName>
    </recommendedName>
</protein>
<gene>
    <name evidence="3" type="ORF">DUNSADRAFT_6250</name>
</gene>
<keyword evidence="4" id="KW-1185">Reference proteome</keyword>
<dbReference type="Pfam" id="PF12872">
    <property type="entry name" value="OST-HTH"/>
    <property type="match status" value="1"/>
</dbReference>
<reference evidence="3" key="1">
    <citation type="submission" date="2017-08" db="EMBL/GenBank/DDBJ databases">
        <authorList>
            <person name="Polle J.E."/>
            <person name="Barry K."/>
            <person name="Cushman J."/>
            <person name="Schmutz J."/>
            <person name="Tran D."/>
            <person name="Hathwaick L.T."/>
            <person name="Yim W.C."/>
            <person name="Jenkins J."/>
            <person name="Mckie-Krisberg Z.M."/>
            <person name="Prochnik S."/>
            <person name="Lindquist E."/>
            <person name="Dockter R.B."/>
            <person name="Adam C."/>
            <person name="Molina H."/>
            <person name="Bunkerborg J."/>
            <person name="Jin E."/>
            <person name="Buchheim M."/>
            <person name="Magnuson J."/>
        </authorList>
    </citation>
    <scope>NUCLEOTIDE SEQUENCE</scope>
    <source>
        <strain evidence="3">CCAP 19/18</strain>
    </source>
</reference>
<dbReference type="InterPro" id="IPR025605">
    <property type="entry name" value="OST-HTH/LOTUS_dom"/>
</dbReference>
<feature type="domain" description="HTH OST-type" evidence="2">
    <location>
        <begin position="195"/>
        <end position="279"/>
    </location>
</feature>
<feature type="compositionally biased region" description="Pro residues" evidence="1">
    <location>
        <begin position="52"/>
        <end position="73"/>
    </location>
</feature>
<evidence type="ECO:0000259" key="2">
    <source>
        <dbReference type="PROSITE" id="PS51644"/>
    </source>
</evidence>
<comment type="caution">
    <text evidence="3">The sequence shown here is derived from an EMBL/GenBank/DDBJ whole genome shotgun (WGS) entry which is preliminary data.</text>
</comment>
<evidence type="ECO:0000313" key="4">
    <source>
        <dbReference type="Proteomes" id="UP000815325"/>
    </source>
</evidence>
<dbReference type="PROSITE" id="PS51644">
    <property type="entry name" value="HTH_OST"/>
    <property type="match status" value="1"/>
</dbReference>
<name>A0ABQ7GNT0_DUNSA</name>
<dbReference type="Proteomes" id="UP000815325">
    <property type="component" value="Unassembled WGS sequence"/>
</dbReference>
<feature type="region of interest" description="Disordered" evidence="1">
    <location>
        <begin position="41"/>
        <end position="187"/>
    </location>
</feature>
<evidence type="ECO:0000313" key="3">
    <source>
        <dbReference type="EMBL" id="KAF5836238.1"/>
    </source>
</evidence>
<feature type="compositionally biased region" description="Basic and acidic residues" evidence="1">
    <location>
        <begin position="153"/>
        <end position="163"/>
    </location>
</feature>